<sequence length="377" mass="42539">MSAAASRQRGSATQATTRQKRSSKIPGAGSSRSIRNATMAASLADSQAPSGVGRGDDKDINKSRRGVHTIVSSPEARRLLRARNAKYFHESIWTPALQEDFAGAYQLAHASDEIAKEPSKVDNEEKREGKVQTQTRMQVQTQMRPEKERRRDSWSKLTGKARAIPRMASPAMVPPNTKVDEEEGEWGRSVRLALQKLENKFANEDPRTYLNVRRDSMETLAWRSAHRRMSDARLSALAAGSVPPSSPFEREFVAELLRENEHALRQPRAEPELPSLDVGPGLPYYYLTPSGRSRSYTDTINTNANTAKLETIFESKKAERRAGRQYKSFSTYTYLDESTIGSGWLRNLKRLWRRLLIFTRRYKSSSTALPQYTLDAS</sequence>
<feature type="compositionally biased region" description="Basic and acidic residues" evidence="1">
    <location>
        <begin position="115"/>
        <end position="130"/>
    </location>
</feature>
<feature type="compositionally biased region" description="Polar residues" evidence="1">
    <location>
        <begin position="8"/>
        <end position="17"/>
    </location>
</feature>
<feature type="compositionally biased region" description="Basic and acidic residues" evidence="1">
    <location>
        <begin position="144"/>
        <end position="154"/>
    </location>
</feature>
<dbReference type="OrthoDB" id="3270662at2759"/>
<gene>
    <name evidence="2" type="ORF">EW145_g2990</name>
</gene>
<keyword evidence="3" id="KW-1185">Reference proteome</keyword>
<reference evidence="2 3" key="1">
    <citation type="submission" date="2019-02" db="EMBL/GenBank/DDBJ databases">
        <title>Genome sequencing of the rare red list fungi Phellinidium pouzarii.</title>
        <authorList>
            <person name="Buettner E."/>
            <person name="Kellner H."/>
        </authorList>
    </citation>
    <scope>NUCLEOTIDE SEQUENCE [LARGE SCALE GENOMIC DNA]</scope>
    <source>
        <strain evidence="2 3">DSM 108285</strain>
    </source>
</reference>
<feature type="region of interest" description="Disordered" evidence="1">
    <location>
        <begin position="115"/>
        <end position="158"/>
    </location>
</feature>
<evidence type="ECO:0000256" key="1">
    <source>
        <dbReference type="SAM" id="MobiDB-lite"/>
    </source>
</evidence>
<proteinExistence type="predicted"/>
<accession>A0A4S4L9B4</accession>
<dbReference type="EMBL" id="SGPK01000116">
    <property type="protein sequence ID" value="THH08045.1"/>
    <property type="molecule type" value="Genomic_DNA"/>
</dbReference>
<dbReference type="Proteomes" id="UP000308199">
    <property type="component" value="Unassembled WGS sequence"/>
</dbReference>
<organism evidence="2 3">
    <name type="scientific">Phellinidium pouzarii</name>
    <dbReference type="NCBI Taxonomy" id="167371"/>
    <lineage>
        <taxon>Eukaryota</taxon>
        <taxon>Fungi</taxon>
        <taxon>Dikarya</taxon>
        <taxon>Basidiomycota</taxon>
        <taxon>Agaricomycotina</taxon>
        <taxon>Agaricomycetes</taxon>
        <taxon>Hymenochaetales</taxon>
        <taxon>Hymenochaetaceae</taxon>
        <taxon>Phellinidium</taxon>
    </lineage>
</organism>
<protein>
    <submittedName>
        <fullName evidence="2">Uncharacterized protein</fullName>
    </submittedName>
</protein>
<evidence type="ECO:0000313" key="3">
    <source>
        <dbReference type="Proteomes" id="UP000308199"/>
    </source>
</evidence>
<name>A0A4S4L9B4_9AGAM</name>
<comment type="caution">
    <text evidence="2">The sequence shown here is derived from an EMBL/GenBank/DDBJ whole genome shotgun (WGS) entry which is preliminary data.</text>
</comment>
<feature type="region of interest" description="Disordered" evidence="1">
    <location>
        <begin position="1"/>
        <end position="74"/>
    </location>
</feature>
<feature type="compositionally biased region" description="Low complexity" evidence="1">
    <location>
        <begin position="131"/>
        <end position="143"/>
    </location>
</feature>
<evidence type="ECO:0000313" key="2">
    <source>
        <dbReference type="EMBL" id="THH08045.1"/>
    </source>
</evidence>
<dbReference type="AlphaFoldDB" id="A0A4S4L9B4"/>